<dbReference type="PANTHER" id="PTHR33400:SF2">
    <property type="entry name" value="ZINC FINGER CCCH DOMAIN-CONTAINING PROTEIN 6"/>
    <property type="match status" value="1"/>
</dbReference>
<reference evidence="4" key="1">
    <citation type="submission" date="2021-08" db="EMBL/GenBank/DDBJ databases">
        <title>WGS assembly of Ceratopteris richardii.</title>
        <authorList>
            <person name="Marchant D.B."/>
            <person name="Chen G."/>
            <person name="Jenkins J."/>
            <person name="Shu S."/>
            <person name="Leebens-Mack J."/>
            <person name="Grimwood J."/>
            <person name="Schmutz J."/>
            <person name="Soltis P."/>
            <person name="Soltis D."/>
            <person name="Chen Z.-H."/>
        </authorList>
    </citation>
    <scope>NUCLEOTIDE SEQUENCE</scope>
    <source>
        <strain evidence="4">Whitten #5841</strain>
        <tissue evidence="4">Leaf</tissue>
    </source>
</reference>
<keyword evidence="2" id="KW-0863">Zinc-finger</keyword>
<evidence type="ECO:0000256" key="1">
    <source>
        <dbReference type="ARBA" id="ARBA00023125"/>
    </source>
</evidence>
<feature type="domain" description="C3H1-type" evidence="3">
    <location>
        <begin position="525"/>
        <end position="553"/>
    </location>
</feature>
<name>A0A8T2VKP8_CERRI</name>
<organism evidence="4 5">
    <name type="scientific">Ceratopteris richardii</name>
    <name type="common">Triangle waterfern</name>
    <dbReference type="NCBI Taxonomy" id="49495"/>
    <lineage>
        <taxon>Eukaryota</taxon>
        <taxon>Viridiplantae</taxon>
        <taxon>Streptophyta</taxon>
        <taxon>Embryophyta</taxon>
        <taxon>Tracheophyta</taxon>
        <taxon>Polypodiopsida</taxon>
        <taxon>Polypodiidae</taxon>
        <taxon>Polypodiales</taxon>
        <taxon>Pteridineae</taxon>
        <taxon>Pteridaceae</taxon>
        <taxon>Parkerioideae</taxon>
        <taxon>Ceratopteris</taxon>
    </lineage>
</organism>
<evidence type="ECO:0000256" key="2">
    <source>
        <dbReference type="PROSITE-ProRule" id="PRU00723"/>
    </source>
</evidence>
<keyword evidence="5" id="KW-1185">Reference proteome</keyword>
<dbReference type="OrthoDB" id="1928519at2759"/>
<evidence type="ECO:0000259" key="3">
    <source>
        <dbReference type="PROSITE" id="PS50103"/>
    </source>
</evidence>
<dbReference type="GO" id="GO:0008270">
    <property type="term" value="F:zinc ion binding"/>
    <property type="evidence" value="ECO:0007669"/>
    <property type="project" value="UniProtKB-KW"/>
</dbReference>
<keyword evidence="2" id="KW-0862">Zinc</keyword>
<feature type="zinc finger region" description="C3H1-type" evidence="2">
    <location>
        <begin position="525"/>
        <end position="553"/>
    </location>
</feature>
<protein>
    <recommendedName>
        <fullName evidence="3">C3H1-type domain-containing protein</fullName>
    </recommendedName>
</protein>
<dbReference type="PANTHER" id="PTHR33400">
    <property type="entry name" value="ZINC FINGER CCCH DOMAIN-CONTAINING PROTEIN 6-RELATED"/>
    <property type="match status" value="1"/>
</dbReference>
<dbReference type="GO" id="GO:0003677">
    <property type="term" value="F:DNA binding"/>
    <property type="evidence" value="ECO:0007669"/>
    <property type="project" value="UniProtKB-KW"/>
</dbReference>
<dbReference type="InterPro" id="IPR000571">
    <property type="entry name" value="Znf_CCCH"/>
</dbReference>
<gene>
    <name evidence="4" type="ORF">KP509_01G123300</name>
</gene>
<dbReference type="PROSITE" id="PS50103">
    <property type="entry name" value="ZF_C3H1"/>
    <property type="match status" value="1"/>
</dbReference>
<accession>A0A8T2VKP8</accession>
<comment type="caution">
    <text evidence="4">The sequence shown here is derived from an EMBL/GenBank/DDBJ whole genome shotgun (WGS) entry which is preliminary data.</text>
</comment>
<sequence>MAATVVHARSDRIGKAYENSVSASVCSVKRRRQKSVTWPDDEKICEVYHFCSNDAPSALKGCAPELIQCNEFAFSCVEANQCSLYQALRSKRSRIGHDYSSLDGSSGPDCPFLNKSQLSGVLHDVDIPLTGSWQCPPKFFLDDAWLWAGGEESSEIVTQQLRERAVFEAVYPRLTSIPLSPFESQEPSKEVSDGSIPEITLDSPEEEVEDGFSIDKAITGSGGYGYSVSEVQTSVPLAVDVLPTSSGICGLSSEQQQESAGGGVATEVKIAAAAAAACVALEALGGNNIVDEALLLEILKNPSLLESLISRVSHGNNKVGPSLNYTSNGKAHGPNPSTRTNVLAEYDGASMIPPRISLAAYGSTDSHQTMDHSSATSIMAHPQHPLVGLPAPYPCSGPKTSSNVMSNKGARASAIPEKLNGNSEKLPFRQLNNESEAPYMHTHTPQEDVTRRKSSLNNCSQIYDGMEMAVTSSSSFKSQSSPCVIDSKQQGHTFATKQIRNMAIKAKNVFSRENIEHNVSMKSGSRARKFCIYFNTPRGCRNGERCAFVHQSLDAHARTLAQ</sequence>
<dbReference type="AlphaFoldDB" id="A0A8T2VKP8"/>
<evidence type="ECO:0000313" key="5">
    <source>
        <dbReference type="Proteomes" id="UP000825935"/>
    </source>
</evidence>
<dbReference type="EMBL" id="CM035406">
    <property type="protein sequence ID" value="KAH7447830.1"/>
    <property type="molecule type" value="Genomic_DNA"/>
</dbReference>
<evidence type="ECO:0000313" key="4">
    <source>
        <dbReference type="EMBL" id="KAH7447830.1"/>
    </source>
</evidence>
<keyword evidence="2" id="KW-0479">Metal-binding</keyword>
<proteinExistence type="predicted"/>
<dbReference type="Proteomes" id="UP000825935">
    <property type="component" value="Chromosome 1"/>
</dbReference>
<keyword evidence="1" id="KW-0238">DNA-binding</keyword>